<accession>A0AAD2HS44</accession>
<dbReference type="Proteomes" id="UP001295794">
    <property type="component" value="Unassembled WGS sequence"/>
</dbReference>
<evidence type="ECO:0000313" key="2">
    <source>
        <dbReference type="EMBL" id="CAK5281106.1"/>
    </source>
</evidence>
<reference evidence="2" key="1">
    <citation type="submission" date="2023-11" db="EMBL/GenBank/DDBJ databases">
        <authorList>
            <person name="De Vega J J."/>
            <person name="De Vega J J."/>
        </authorList>
    </citation>
    <scope>NUCLEOTIDE SEQUENCE</scope>
</reference>
<organism evidence="2 3">
    <name type="scientific">Mycena citricolor</name>
    <dbReference type="NCBI Taxonomy" id="2018698"/>
    <lineage>
        <taxon>Eukaryota</taxon>
        <taxon>Fungi</taxon>
        <taxon>Dikarya</taxon>
        <taxon>Basidiomycota</taxon>
        <taxon>Agaricomycotina</taxon>
        <taxon>Agaricomycetes</taxon>
        <taxon>Agaricomycetidae</taxon>
        <taxon>Agaricales</taxon>
        <taxon>Marasmiineae</taxon>
        <taxon>Mycenaceae</taxon>
        <taxon>Mycena</taxon>
    </lineage>
</organism>
<feature type="non-terminal residue" evidence="2">
    <location>
        <position position="1"/>
    </location>
</feature>
<evidence type="ECO:0000256" key="1">
    <source>
        <dbReference type="SAM" id="MobiDB-lite"/>
    </source>
</evidence>
<dbReference type="AlphaFoldDB" id="A0AAD2HS44"/>
<dbReference type="EMBL" id="CAVNYO010000444">
    <property type="protein sequence ID" value="CAK5281106.1"/>
    <property type="molecule type" value="Genomic_DNA"/>
</dbReference>
<proteinExistence type="predicted"/>
<feature type="region of interest" description="Disordered" evidence="1">
    <location>
        <begin position="28"/>
        <end position="47"/>
    </location>
</feature>
<comment type="caution">
    <text evidence="2">The sequence shown here is derived from an EMBL/GenBank/DDBJ whole genome shotgun (WGS) entry which is preliminary data.</text>
</comment>
<keyword evidence="3" id="KW-1185">Reference proteome</keyword>
<protein>
    <submittedName>
        <fullName evidence="2">Uncharacterized protein</fullName>
    </submittedName>
</protein>
<evidence type="ECO:0000313" key="3">
    <source>
        <dbReference type="Proteomes" id="UP001295794"/>
    </source>
</evidence>
<sequence length="97" mass="11338">MEQETKQQGLCGSHNMCPVELHFSARLPESFGHRRPTNDRTPTDTGRMNLASNMLQEYHVIQQCAHGFNHKLQFHTFSVLIRRWLSNLILGRRIPRI</sequence>
<name>A0AAD2HS44_9AGAR</name>
<gene>
    <name evidence="2" type="ORF">MYCIT1_LOCUS31989</name>
</gene>